<protein>
    <recommendedName>
        <fullName evidence="4">Secreted protein</fullName>
    </recommendedName>
</protein>
<evidence type="ECO:0000256" key="1">
    <source>
        <dbReference type="SAM" id="SignalP"/>
    </source>
</evidence>
<dbReference type="AlphaFoldDB" id="A0A9P0XAU9"/>
<evidence type="ECO:0000313" key="3">
    <source>
        <dbReference type="Proteomes" id="UP001152562"/>
    </source>
</evidence>
<dbReference type="Proteomes" id="UP001152562">
    <property type="component" value="Unassembled WGS sequence"/>
</dbReference>
<dbReference type="EMBL" id="CALOZG010000013">
    <property type="protein sequence ID" value="CAH4031176.1"/>
    <property type="molecule type" value="Genomic_DNA"/>
</dbReference>
<evidence type="ECO:0000313" key="2">
    <source>
        <dbReference type="EMBL" id="CAH4031176.1"/>
    </source>
</evidence>
<organism evidence="2 3">
    <name type="scientific">Pieris brassicae</name>
    <name type="common">White butterfly</name>
    <name type="synonym">Large white butterfly</name>
    <dbReference type="NCBI Taxonomy" id="7116"/>
    <lineage>
        <taxon>Eukaryota</taxon>
        <taxon>Metazoa</taxon>
        <taxon>Ecdysozoa</taxon>
        <taxon>Arthropoda</taxon>
        <taxon>Hexapoda</taxon>
        <taxon>Insecta</taxon>
        <taxon>Pterygota</taxon>
        <taxon>Neoptera</taxon>
        <taxon>Endopterygota</taxon>
        <taxon>Lepidoptera</taxon>
        <taxon>Glossata</taxon>
        <taxon>Ditrysia</taxon>
        <taxon>Papilionoidea</taxon>
        <taxon>Pieridae</taxon>
        <taxon>Pierinae</taxon>
        <taxon>Pieris</taxon>
    </lineage>
</organism>
<proteinExistence type="predicted"/>
<keyword evidence="1" id="KW-0732">Signal</keyword>
<comment type="caution">
    <text evidence="2">The sequence shown here is derived from an EMBL/GenBank/DDBJ whole genome shotgun (WGS) entry which is preliminary data.</text>
</comment>
<gene>
    <name evidence="2" type="ORF">PIBRA_LOCUS7732</name>
</gene>
<name>A0A9P0XAU9_PIEBR</name>
<keyword evidence="3" id="KW-1185">Reference proteome</keyword>
<feature type="chain" id="PRO_5040169443" description="Secreted protein" evidence="1">
    <location>
        <begin position="20"/>
        <end position="67"/>
    </location>
</feature>
<reference evidence="2" key="1">
    <citation type="submission" date="2022-05" db="EMBL/GenBank/DDBJ databases">
        <authorList>
            <person name="Okamura Y."/>
        </authorList>
    </citation>
    <scope>NUCLEOTIDE SEQUENCE</scope>
</reference>
<accession>A0A9P0XAU9</accession>
<sequence length="67" mass="7455">MEFLRTTLVLGLGLPLVREGAVCIGWGFGHPSRHRGAIRRSICADTPRRRRLAYANSPSLIILEINV</sequence>
<evidence type="ECO:0008006" key="4">
    <source>
        <dbReference type="Google" id="ProtNLM"/>
    </source>
</evidence>
<feature type="signal peptide" evidence="1">
    <location>
        <begin position="1"/>
        <end position="19"/>
    </location>
</feature>